<gene>
    <name evidence="3" type="ORF">MHEC_21640</name>
</gene>
<protein>
    <recommendedName>
        <fullName evidence="2">Capsule synthesis protein CapA domain-containing protein</fullName>
    </recommendedName>
</protein>
<keyword evidence="4" id="KW-1185">Reference proteome</keyword>
<name>A0A7R7TVB0_9MYCO</name>
<reference evidence="3 4" key="1">
    <citation type="submission" date="2020-12" db="EMBL/GenBank/DDBJ databases">
        <title>Complete genome sequence of Mycobacterium heckeshornense JCM 15655T, closely related to a pathogenic non-tuberculous mycobacterial species Mycobacterium xenopi.</title>
        <authorList>
            <person name="Yoshida M."/>
            <person name="Fukano H."/>
            <person name="Asakura T."/>
            <person name="Suzuki M."/>
            <person name="Hoshino Y."/>
        </authorList>
    </citation>
    <scope>NUCLEOTIDE SEQUENCE [LARGE SCALE GENOMIC DNA]</scope>
    <source>
        <strain evidence="3 4">JCM 15655</strain>
    </source>
</reference>
<dbReference type="RefSeq" id="WP_071700460.1">
    <property type="nucleotide sequence ID" value="NZ_AP024237.1"/>
</dbReference>
<dbReference type="EMBL" id="AP024237">
    <property type="protein sequence ID" value="BCO35731.1"/>
    <property type="molecule type" value="Genomic_DNA"/>
</dbReference>
<dbReference type="SMART" id="SM00854">
    <property type="entry name" value="PGA_cap"/>
    <property type="match status" value="1"/>
</dbReference>
<dbReference type="Pfam" id="PF09587">
    <property type="entry name" value="PGA_cap"/>
    <property type="match status" value="1"/>
</dbReference>
<evidence type="ECO:0000313" key="4">
    <source>
        <dbReference type="Proteomes" id="UP000595446"/>
    </source>
</evidence>
<dbReference type="InterPro" id="IPR052169">
    <property type="entry name" value="CW_Biosynth-Accessory"/>
</dbReference>
<comment type="similarity">
    <text evidence="1">Belongs to the CapA family.</text>
</comment>
<sequence length="380" mass="40979">MSTPEGGQRAGTAGRDAGLVVFLCGDVMTGRGIDQILPHPGSPELREPAVTDARTYVTLAEHANGPVPMPADVTWPWGDALAVLDEFAPDVRLINLETSITDDGEFASGKAVHYRMHPNNIACLSASRPDACAIANNHILDFGYRGLADTLRALNDAGIRAAGAGLTVGEAERAVVVACGRAKRVVVAACGMESSGIPRSWAASHNRPGVAFVADLSDRSAMAVAARVLAQKRPGDVTIVSVHWGSNWGYEVSAAQVWFAHRLIDAGVDIVHGHSSHHPRPIELYRDKLILYGCGDALDDYEGITGYEQFRPNLRLMYFASVDNGCVGLQMVPMRMRRLRLERVAHDHAEWLRGTLDQISRPFKTRVGETTDGVFSANPA</sequence>
<feature type="domain" description="Capsule synthesis protein CapA" evidence="2">
    <location>
        <begin position="20"/>
        <end position="301"/>
    </location>
</feature>
<evidence type="ECO:0000313" key="3">
    <source>
        <dbReference type="EMBL" id="BCO35731.1"/>
    </source>
</evidence>
<dbReference type="InterPro" id="IPR019079">
    <property type="entry name" value="Capsule_synth_CapA"/>
</dbReference>
<proteinExistence type="inferred from homology"/>
<dbReference type="Proteomes" id="UP000595446">
    <property type="component" value="Chromosome"/>
</dbReference>
<dbReference type="Gene3D" id="3.60.21.10">
    <property type="match status" value="1"/>
</dbReference>
<organism evidence="3 4">
    <name type="scientific">Mycobacterium heckeshornense</name>
    <dbReference type="NCBI Taxonomy" id="110505"/>
    <lineage>
        <taxon>Bacteria</taxon>
        <taxon>Bacillati</taxon>
        <taxon>Actinomycetota</taxon>
        <taxon>Actinomycetes</taxon>
        <taxon>Mycobacteriales</taxon>
        <taxon>Mycobacteriaceae</taxon>
        <taxon>Mycobacterium</taxon>
    </lineage>
</organism>
<dbReference type="CDD" id="cd07381">
    <property type="entry name" value="MPP_CapA"/>
    <property type="match status" value="1"/>
</dbReference>
<evidence type="ECO:0000256" key="1">
    <source>
        <dbReference type="ARBA" id="ARBA00005662"/>
    </source>
</evidence>
<evidence type="ECO:0000259" key="2">
    <source>
        <dbReference type="SMART" id="SM00854"/>
    </source>
</evidence>
<dbReference type="PANTHER" id="PTHR33393">
    <property type="entry name" value="POLYGLUTAMINE SYNTHESIS ACCESSORY PROTEIN RV0574C-RELATED"/>
    <property type="match status" value="1"/>
</dbReference>
<dbReference type="PANTHER" id="PTHR33393:SF11">
    <property type="entry name" value="POLYGLUTAMINE SYNTHESIS ACCESSORY PROTEIN RV0574C-RELATED"/>
    <property type="match status" value="1"/>
</dbReference>
<accession>A0A7R7TVB0</accession>
<dbReference type="AlphaFoldDB" id="A0A7R7TVB0"/>
<dbReference type="SUPFAM" id="SSF56300">
    <property type="entry name" value="Metallo-dependent phosphatases"/>
    <property type="match status" value="1"/>
</dbReference>
<dbReference type="InterPro" id="IPR029052">
    <property type="entry name" value="Metallo-depent_PP-like"/>
</dbReference>